<accession>A0ABY9BY11</accession>
<dbReference type="EMBL" id="CP126652">
    <property type="protein sequence ID" value="WJZ87592.1"/>
    <property type="molecule type" value="Genomic_DNA"/>
</dbReference>
<feature type="domain" description="Reverse transcriptase Ty1/copia-type" evidence="1">
    <location>
        <begin position="1"/>
        <end position="152"/>
    </location>
</feature>
<dbReference type="InterPro" id="IPR013103">
    <property type="entry name" value="RVT_2"/>
</dbReference>
<proteinExistence type="predicted"/>
<organism evidence="2 3">
    <name type="scientific">Vitis vinifera</name>
    <name type="common">Grape</name>
    <dbReference type="NCBI Taxonomy" id="29760"/>
    <lineage>
        <taxon>Eukaryota</taxon>
        <taxon>Viridiplantae</taxon>
        <taxon>Streptophyta</taxon>
        <taxon>Embryophyta</taxon>
        <taxon>Tracheophyta</taxon>
        <taxon>Spermatophyta</taxon>
        <taxon>Magnoliopsida</taxon>
        <taxon>eudicotyledons</taxon>
        <taxon>Gunneridae</taxon>
        <taxon>Pentapetalae</taxon>
        <taxon>rosids</taxon>
        <taxon>Vitales</taxon>
        <taxon>Vitaceae</taxon>
        <taxon>Viteae</taxon>
        <taxon>Vitis</taxon>
    </lineage>
</organism>
<name>A0ABY9BY11_VITVI</name>
<dbReference type="Pfam" id="PF07727">
    <property type="entry name" value="RVT_2"/>
    <property type="match status" value="1"/>
</dbReference>
<evidence type="ECO:0000259" key="1">
    <source>
        <dbReference type="Pfam" id="PF07727"/>
    </source>
</evidence>
<evidence type="ECO:0000313" key="3">
    <source>
        <dbReference type="Proteomes" id="UP001227230"/>
    </source>
</evidence>
<evidence type="ECO:0000313" key="2">
    <source>
        <dbReference type="EMBL" id="WJZ87592.1"/>
    </source>
</evidence>
<sequence>MDVKTAFLNGNLDESIFMMQPDGFVVKGQEHMVCKLHKSIYGLKQASRSWNKRFDQAIKAFYFDQNEDEPYVYKNVQESMAVFMILYVDDILLIGNDVRLLSLVKIWFSTQFQMKDLGEAQYILWIKVLRDHKNRKLVLSQAAYIDKLLVKYVM</sequence>
<gene>
    <name evidence="2" type="ORF">VitviT2T_006962</name>
</gene>
<dbReference type="Proteomes" id="UP001227230">
    <property type="component" value="Chromosome 5"/>
</dbReference>
<dbReference type="SUPFAM" id="SSF56672">
    <property type="entry name" value="DNA/RNA polymerases"/>
    <property type="match status" value="1"/>
</dbReference>
<dbReference type="InterPro" id="IPR043502">
    <property type="entry name" value="DNA/RNA_pol_sf"/>
</dbReference>
<reference evidence="2 3" key="1">
    <citation type="journal article" date="2023" name="Hortic Res">
        <title>The complete reference genome for grapevine (Vitis vinifera L.) genetics and breeding.</title>
        <authorList>
            <person name="Shi X."/>
            <person name="Cao S."/>
            <person name="Wang X."/>
            <person name="Huang S."/>
            <person name="Wang Y."/>
            <person name="Liu Z."/>
            <person name="Liu W."/>
            <person name="Leng X."/>
            <person name="Peng Y."/>
            <person name="Wang N."/>
            <person name="Wang Y."/>
            <person name="Ma Z."/>
            <person name="Xu X."/>
            <person name="Zhang F."/>
            <person name="Xue H."/>
            <person name="Zhong H."/>
            <person name="Wang Y."/>
            <person name="Zhang K."/>
            <person name="Velt A."/>
            <person name="Avia K."/>
            <person name="Holtgrawe D."/>
            <person name="Grimplet J."/>
            <person name="Matus J.T."/>
            <person name="Ware D."/>
            <person name="Wu X."/>
            <person name="Wang H."/>
            <person name="Liu C."/>
            <person name="Fang Y."/>
            <person name="Rustenholz C."/>
            <person name="Cheng Z."/>
            <person name="Xiao H."/>
            <person name="Zhou Y."/>
        </authorList>
    </citation>
    <scope>NUCLEOTIDE SEQUENCE [LARGE SCALE GENOMIC DNA]</scope>
    <source>
        <strain evidence="3">cv. Pinot noir / PN40024</strain>
        <tissue evidence="2">Leaf</tissue>
    </source>
</reference>
<keyword evidence="3" id="KW-1185">Reference proteome</keyword>
<protein>
    <recommendedName>
        <fullName evidence="1">Reverse transcriptase Ty1/copia-type domain-containing protein</fullName>
    </recommendedName>
</protein>